<comment type="caution">
    <text evidence="1">The sequence shown here is derived from an EMBL/GenBank/DDBJ whole genome shotgun (WGS) entry which is preliminary data.</text>
</comment>
<reference evidence="1 2" key="2">
    <citation type="journal article" date="2017" name="Front. Plant Sci.">
        <title>Gene Classification and Mining of Molecular Markers Useful in Red Clover (Trifolium pratense) Breeding.</title>
        <authorList>
            <person name="Istvanek J."/>
            <person name="Dluhosova J."/>
            <person name="Dluhos P."/>
            <person name="Patkova L."/>
            <person name="Nedelnik J."/>
            <person name="Repkova J."/>
        </authorList>
    </citation>
    <scope>NUCLEOTIDE SEQUENCE [LARGE SCALE GENOMIC DNA]</scope>
    <source>
        <strain evidence="2">cv. Tatra</strain>
        <tissue evidence="1">Young leaves</tissue>
    </source>
</reference>
<evidence type="ECO:0000313" key="1">
    <source>
        <dbReference type="EMBL" id="PNX56699.1"/>
    </source>
</evidence>
<dbReference type="Proteomes" id="UP000236291">
    <property type="component" value="Unassembled WGS sequence"/>
</dbReference>
<dbReference type="AlphaFoldDB" id="A0A2K3JRM6"/>
<organism evidence="1 2">
    <name type="scientific">Trifolium pratense</name>
    <name type="common">Red clover</name>
    <dbReference type="NCBI Taxonomy" id="57577"/>
    <lineage>
        <taxon>Eukaryota</taxon>
        <taxon>Viridiplantae</taxon>
        <taxon>Streptophyta</taxon>
        <taxon>Embryophyta</taxon>
        <taxon>Tracheophyta</taxon>
        <taxon>Spermatophyta</taxon>
        <taxon>Magnoliopsida</taxon>
        <taxon>eudicotyledons</taxon>
        <taxon>Gunneridae</taxon>
        <taxon>Pentapetalae</taxon>
        <taxon>rosids</taxon>
        <taxon>fabids</taxon>
        <taxon>Fabales</taxon>
        <taxon>Fabaceae</taxon>
        <taxon>Papilionoideae</taxon>
        <taxon>50 kb inversion clade</taxon>
        <taxon>NPAAA clade</taxon>
        <taxon>Hologalegina</taxon>
        <taxon>IRL clade</taxon>
        <taxon>Trifolieae</taxon>
        <taxon>Trifolium</taxon>
    </lineage>
</organism>
<gene>
    <name evidence="1" type="ORF">L195_g050014</name>
</gene>
<reference evidence="1 2" key="1">
    <citation type="journal article" date="2014" name="Am. J. Bot.">
        <title>Genome assembly and annotation for red clover (Trifolium pratense; Fabaceae).</title>
        <authorList>
            <person name="Istvanek J."/>
            <person name="Jaros M."/>
            <person name="Krenek A."/>
            <person name="Repkova J."/>
        </authorList>
    </citation>
    <scope>NUCLEOTIDE SEQUENCE [LARGE SCALE GENOMIC DNA]</scope>
    <source>
        <strain evidence="2">cv. Tatra</strain>
        <tissue evidence="1">Young leaves</tissue>
    </source>
</reference>
<dbReference type="EMBL" id="ASHM01075116">
    <property type="protein sequence ID" value="PNX56699.1"/>
    <property type="molecule type" value="Genomic_DNA"/>
</dbReference>
<feature type="non-terminal residue" evidence="1">
    <location>
        <position position="56"/>
    </location>
</feature>
<proteinExistence type="predicted"/>
<name>A0A2K3JRM6_TRIPR</name>
<feature type="non-terminal residue" evidence="1">
    <location>
        <position position="1"/>
    </location>
</feature>
<sequence>SYSFKKGGQEVPIELLNNIGVLESEQREFELASCHACNWTDASVVFLFPAFCVFIN</sequence>
<evidence type="ECO:0000313" key="2">
    <source>
        <dbReference type="Proteomes" id="UP000236291"/>
    </source>
</evidence>
<protein>
    <submittedName>
        <fullName evidence="1">RNA polymerase-associated protein CTR9-like</fullName>
    </submittedName>
</protein>
<accession>A0A2K3JRM6</accession>